<evidence type="ECO:0000256" key="1">
    <source>
        <dbReference type="ARBA" id="ARBA00023125"/>
    </source>
</evidence>
<comment type="caution">
    <text evidence="3">The sequence shown here is derived from an EMBL/GenBank/DDBJ whole genome shotgun (WGS) entry which is preliminary data.</text>
</comment>
<accession>A0ABS8NDP2</accession>
<evidence type="ECO:0000313" key="4">
    <source>
        <dbReference type="Proteomes" id="UP001430306"/>
    </source>
</evidence>
<keyword evidence="4" id="KW-1185">Reference proteome</keyword>
<dbReference type="SUPFAM" id="SSF47413">
    <property type="entry name" value="lambda repressor-like DNA-binding domains"/>
    <property type="match status" value="1"/>
</dbReference>
<dbReference type="Proteomes" id="UP001430306">
    <property type="component" value="Unassembled WGS sequence"/>
</dbReference>
<evidence type="ECO:0000259" key="2">
    <source>
        <dbReference type="PROSITE" id="PS50943"/>
    </source>
</evidence>
<dbReference type="PANTHER" id="PTHR46797">
    <property type="entry name" value="HTH-TYPE TRANSCRIPTIONAL REGULATOR"/>
    <property type="match status" value="1"/>
</dbReference>
<dbReference type="EMBL" id="JAJKFW010000012">
    <property type="protein sequence ID" value="MCC9641675.1"/>
    <property type="molecule type" value="Genomic_DNA"/>
</dbReference>
<organism evidence="3 4">
    <name type="scientific">Rhodopirellula halodulae</name>
    <dbReference type="NCBI Taxonomy" id="2894198"/>
    <lineage>
        <taxon>Bacteria</taxon>
        <taxon>Pseudomonadati</taxon>
        <taxon>Planctomycetota</taxon>
        <taxon>Planctomycetia</taxon>
        <taxon>Pirellulales</taxon>
        <taxon>Pirellulaceae</taxon>
        <taxon>Rhodopirellula</taxon>
    </lineage>
</organism>
<proteinExistence type="predicted"/>
<dbReference type="Pfam" id="PF13560">
    <property type="entry name" value="HTH_31"/>
    <property type="match status" value="1"/>
</dbReference>
<sequence length="149" mass="16528">MENTSDTPEEPTAPLARNLRKFRVDKGLSLDEVAKAADISKAYLWELERDKDGAKKPSAAVLMAIAKALSRSLAELLALPTVQSPTGPVELPASLEEFRKRLESQGQLLSDEDLRDLAGVRFRGAQPETADEWHQLYLLMASKARKQNK</sequence>
<feature type="domain" description="HTH cro/C1-type" evidence="2">
    <location>
        <begin position="19"/>
        <end position="76"/>
    </location>
</feature>
<dbReference type="PANTHER" id="PTHR46797:SF1">
    <property type="entry name" value="METHYLPHOSPHONATE SYNTHASE"/>
    <property type="match status" value="1"/>
</dbReference>
<dbReference type="InterPro" id="IPR050807">
    <property type="entry name" value="TransReg_Diox_bact_type"/>
</dbReference>
<dbReference type="InterPro" id="IPR010982">
    <property type="entry name" value="Lambda_DNA-bd_dom_sf"/>
</dbReference>
<dbReference type="Gene3D" id="1.10.260.40">
    <property type="entry name" value="lambda repressor-like DNA-binding domains"/>
    <property type="match status" value="1"/>
</dbReference>
<dbReference type="PROSITE" id="PS50943">
    <property type="entry name" value="HTH_CROC1"/>
    <property type="match status" value="1"/>
</dbReference>
<reference evidence="3" key="1">
    <citation type="submission" date="2021-11" db="EMBL/GenBank/DDBJ databases">
        <title>Genome sequence.</title>
        <authorList>
            <person name="Sun Q."/>
        </authorList>
    </citation>
    <scope>NUCLEOTIDE SEQUENCE</scope>
    <source>
        <strain evidence="3">JC740</strain>
    </source>
</reference>
<dbReference type="SMART" id="SM00530">
    <property type="entry name" value="HTH_XRE"/>
    <property type="match status" value="1"/>
</dbReference>
<keyword evidence="1" id="KW-0238">DNA-binding</keyword>
<dbReference type="RefSeq" id="WP_230272021.1">
    <property type="nucleotide sequence ID" value="NZ_JAJKFW010000012.1"/>
</dbReference>
<dbReference type="InterPro" id="IPR001387">
    <property type="entry name" value="Cro/C1-type_HTH"/>
</dbReference>
<name>A0ABS8NDP2_9BACT</name>
<evidence type="ECO:0000313" key="3">
    <source>
        <dbReference type="EMBL" id="MCC9641675.1"/>
    </source>
</evidence>
<dbReference type="CDD" id="cd00093">
    <property type="entry name" value="HTH_XRE"/>
    <property type="match status" value="1"/>
</dbReference>
<gene>
    <name evidence="3" type="ORF">LOC71_05265</name>
</gene>
<protein>
    <submittedName>
        <fullName evidence="3">Helix-turn-helix domain-containing protein</fullName>
    </submittedName>
</protein>